<protein>
    <submittedName>
        <fullName evidence="1">Uncharacterized protein</fullName>
    </submittedName>
</protein>
<feature type="non-terminal residue" evidence="1">
    <location>
        <position position="62"/>
    </location>
</feature>
<accession>T1CLA5</accession>
<gene>
    <name evidence="1" type="ORF">B2A_00090</name>
</gene>
<evidence type="ECO:0000313" key="1">
    <source>
        <dbReference type="EMBL" id="EQD69390.1"/>
    </source>
</evidence>
<proteinExistence type="predicted"/>
<name>T1CLA5_9ZZZZ</name>
<reference evidence="1" key="1">
    <citation type="submission" date="2013-08" db="EMBL/GenBank/DDBJ databases">
        <authorList>
            <person name="Mendez C."/>
            <person name="Richter M."/>
            <person name="Ferrer M."/>
            <person name="Sanchez J."/>
        </authorList>
    </citation>
    <scope>NUCLEOTIDE SEQUENCE</scope>
</reference>
<sequence length="62" mass="6678">MTGFLQLPSLRTLSVADEGDACVVEAERAQSLQQCSGCKGARLYRHGAQSQTYRDAPSHGKP</sequence>
<organism evidence="1">
    <name type="scientific">mine drainage metagenome</name>
    <dbReference type="NCBI Taxonomy" id="410659"/>
    <lineage>
        <taxon>unclassified sequences</taxon>
        <taxon>metagenomes</taxon>
        <taxon>ecological metagenomes</taxon>
    </lineage>
</organism>
<reference evidence="1" key="2">
    <citation type="journal article" date="2014" name="ISME J.">
        <title>Microbial stratification in low pH oxic and suboxic macroscopic growths along an acid mine drainage.</title>
        <authorList>
            <person name="Mendez-Garcia C."/>
            <person name="Mesa V."/>
            <person name="Sprenger R.R."/>
            <person name="Richter M."/>
            <person name="Diez M.S."/>
            <person name="Solano J."/>
            <person name="Bargiela R."/>
            <person name="Golyshina O.V."/>
            <person name="Manteca A."/>
            <person name="Ramos J.L."/>
            <person name="Gallego J.R."/>
            <person name="Llorente I."/>
            <person name="Martins Dos Santos V.A."/>
            <person name="Jensen O.N."/>
            <person name="Pelaez A.I."/>
            <person name="Sanchez J."/>
            <person name="Ferrer M."/>
        </authorList>
    </citation>
    <scope>NUCLEOTIDE SEQUENCE</scope>
</reference>
<dbReference type="AlphaFoldDB" id="T1CLA5"/>
<dbReference type="EMBL" id="AUZZ01000066">
    <property type="protein sequence ID" value="EQD69390.1"/>
    <property type="molecule type" value="Genomic_DNA"/>
</dbReference>
<comment type="caution">
    <text evidence="1">The sequence shown here is derived from an EMBL/GenBank/DDBJ whole genome shotgun (WGS) entry which is preliminary data.</text>
</comment>